<dbReference type="Gene3D" id="3.20.80.10">
    <property type="entry name" value="Regulatory factor, effector binding domain"/>
    <property type="match status" value="1"/>
</dbReference>
<dbReference type="InterPro" id="IPR011256">
    <property type="entry name" value="Reg_factor_effector_dom_sf"/>
</dbReference>
<dbReference type="SMART" id="SM00871">
    <property type="entry name" value="AraC_E_bind"/>
    <property type="match status" value="1"/>
</dbReference>
<feature type="domain" description="AraC effector-binding" evidence="1">
    <location>
        <begin position="1"/>
        <end position="155"/>
    </location>
</feature>
<dbReference type="SUPFAM" id="SSF55136">
    <property type="entry name" value="Probable bacterial effector-binding domain"/>
    <property type="match status" value="1"/>
</dbReference>
<keyword evidence="3" id="KW-1185">Reference proteome</keyword>
<dbReference type="EMBL" id="BJCC01000004">
    <property type="protein sequence ID" value="GCF92605.1"/>
    <property type="molecule type" value="Genomic_DNA"/>
</dbReference>
<comment type="caution">
    <text evidence="2">The sequence shown here is derived from an EMBL/GenBank/DDBJ whole genome shotgun (WGS) entry which is preliminary data.</text>
</comment>
<dbReference type="InterPro" id="IPR010499">
    <property type="entry name" value="AraC_E-bd"/>
</dbReference>
<evidence type="ECO:0000259" key="1">
    <source>
        <dbReference type="SMART" id="SM00871"/>
    </source>
</evidence>
<sequence length="163" mass="18821">MQIEKITKPDQLIVSTSAHLSYEHLPEYIGRSYIELLTYSETHQAATVGTPFVSYLNLGKDGMPKDELYHVEIGLPIDRMIPENEKFQVYTQPAYQAMRTLIIGDYDELTEPYKELLQAIKYDNGVFASRSYEYFLTNETVPLAEQETMIELAYIPKKRLTAQ</sequence>
<dbReference type="OrthoDB" id="2189170at2"/>
<gene>
    <name evidence="2" type="ORF">NRIC_04960</name>
</gene>
<dbReference type="Proteomes" id="UP000290567">
    <property type="component" value="Unassembled WGS sequence"/>
</dbReference>
<proteinExistence type="predicted"/>
<name>A0A4P5P483_9ENTE</name>
<protein>
    <recommendedName>
        <fullName evidence="1">AraC effector-binding domain-containing protein</fullName>
    </recommendedName>
</protein>
<evidence type="ECO:0000313" key="2">
    <source>
        <dbReference type="EMBL" id="GCF92605.1"/>
    </source>
</evidence>
<reference evidence="3" key="1">
    <citation type="submission" date="2019-02" db="EMBL/GenBank/DDBJ databases">
        <title>Draft genome sequence of Enterococcus sp. Gos25-1.</title>
        <authorList>
            <person name="Tanaka N."/>
            <person name="Shiwa Y."/>
            <person name="Fujita N."/>
        </authorList>
    </citation>
    <scope>NUCLEOTIDE SEQUENCE [LARGE SCALE GENOMIC DNA]</scope>
    <source>
        <strain evidence="3">Gos25-1</strain>
    </source>
</reference>
<accession>A0A4P5P483</accession>
<evidence type="ECO:0000313" key="3">
    <source>
        <dbReference type="Proteomes" id="UP000290567"/>
    </source>
</evidence>
<dbReference type="RefSeq" id="WP_146621107.1">
    <property type="nucleotide sequence ID" value="NZ_BJCC01000004.1"/>
</dbReference>
<dbReference type="AlphaFoldDB" id="A0A4P5P483"/>
<organism evidence="2 3">
    <name type="scientific">Enterococcus florum</name>
    <dbReference type="NCBI Taxonomy" id="2480627"/>
    <lineage>
        <taxon>Bacteria</taxon>
        <taxon>Bacillati</taxon>
        <taxon>Bacillota</taxon>
        <taxon>Bacilli</taxon>
        <taxon>Lactobacillales</taxon>
        <taxon>Enterococcaceae</taxon>
        <taxon>Enterococcus</taxon>
    </lineage>
</organism>